<evidence type="ECO:0000313" key="3">
    <source>
        <dbReference type="EMBL" id="GFR63174.1"/>
    </source>
</evidence>
<comment type="caution">
    <text evidence="3">The sequence shown here is derived from an EMBL/GenBank/DDBJ whole genome shotgun (WGS) entry which is preliminary data.</text>
</comment>
<dbReference type="GO" id="GO:0005615">
    <property type="term" value="C:extracellular space"/>
    <property type="evidence" value="ECO:0007669"/>
    <property type="project" value="TreeGrafter"/>
</dbReference>
<dbReference type="GO" id="GO:0030514">
    <property type="term" value="P:negative regulation of BMP signaling pathway"/>
    <property type="evidence" value="ECO:0007669"/>
    <property type="project" value="TreeGrafter"/>
</dbReference>
<dbReference type="EMBL" id="BMAT01007388">
    <property type="protein sequence ID" value="GFR63174.1"/>
    <property type="molecule type" value="Genomic_DNA"/>
</dbReference>
<proteinExistence type="predicted"/>
<feature type="compositionally biased region" description="Basic residues" evidence="1">
    <location>
        <begin position="211"/>
        <end position="232"/>
    </location>
</feature>
<dbReference type="InterPro" id="IPR001007">
    <property type="entry name" value="VWF_dom"/>
</dbReference>
<dbReference type="GO" id="GO:0036122">
    <property type="term" value="F:BMP binding"/>
    <property type="evidence" value="ECO:0007669"/>
    <property type="project" value="TreeGrafter"/>
</dbReference>
<dbReference type="Pfam" id="PF00093">
    <property type="entry name" value="VWC"/>
    <property type="match status" value="1"/>
</dbReference>
<keyword evidence="4" id="KW-1185">Reference proteome</keyword>
<dbReference type="Gene3D" id="6.20.200.20">
    <property type="match status" value="2"/>
</dbReference>
<gene>
    <name evidence="3" type="ORF">ElyMa_003597800</name>
</gene>
<accession>A0AAV4ER39</accession>
<reference evidence="3 4" key="1">
    <citation type="journal article" date="2021" name="Elife">
        <title>Chloroplast acquisition without the gene transfer in kleptoplastic sea slugs, Plakobranchus ocellatus.</title>
        <authorList>
            <person name="Maeda T."/>
            <person name="Takahashi S."/>
            <person name="Yoshida T."/>
            <person name="Shimamura S."/>
            <person name="Takaki Y."/>
            <person name="Nagai Y."/>
            <person name="Toyoda A."/>
            <person name="Suzuki Y."/>
            <person name="Arimoto A."/>
            <person name="Ishii H."/>
            <person name="Satoh N."/>
            <person name="Nishiyama T."/>
            <person name="Hasebe M."/>
            <person name="Maruyama T."/>
            <person name="Minagawa J."/>
            <person name="Obokata J."/>
            <person name="Shigenobu S."/>
        </authorList>
    </citation>
    <scope>NUCLEOTIDE SEQUENCE [LARGE SCALE GENOMIC DNA]</scope>
</reference>
<feature type="compositionally biased region" description="Basic residues" evidence="1">
    <location>
        <begin position="181"/>
        <end position="204"/>
    </location>
</feature>
<evidence type="ECO:0000256" key="1">
    <source>
        <dbReference type="SAM" id="MobiDB-lite"/>
    </source>
</evidence>
<dbReference type="AlphaFoldDB" id="A0AAV4ER39"/>
<name>A0AAV4ER39_9GAST</name>
<feature type="domain" description="VWFC" evidence="2">
    <location>
        <begin position="74"/>
        <end position="142"/>
    </location>
</feature>
<dbReference type="PANTHER" id="PTHR46303:SF1">
    <property type="entry name" value="VWFC DOMAIN-CONTAINING PROTEIN"/>
    <property type="match status" value="1"/>
</dbReference>
<dbReference type="GO" id="GO:0030154">
    <property type="term" value="P:cell differentiation"/>
    <property type="evidence" value="ECO:0007669"/>
    <property type="project" value="TreeGrafter"/>
</dbReference>
<feature type="region of interest" description="Disordered" evidence="1">
    <location>
        <begin position="156"/>
        <end position="234"/>
    </location>
</feature>
<protein>
    <submittedName>
        <fullName evidence="3">Chordin protein 2</fullName>
    </submittedName>
</protein>
<feature type="compositionally biased region" description="Gly residues" evidence="1">
    <location>
        <begin position="156"/>
        <end position="179"/>
    </location>
</feature>
<sequence length="369" mass="41885">MLPITGCDYLDNHYEVGEAFPSNRSGVNTNSDDQCVLCHCMQSGEVRCVLQTCMPRSGCSRMIRVADDCCPVCADCATPSGQRMRNGSSWQPTIPQIGLVECVTCTCMDGKIECERQNCPEDSSLPCQDPRHQQGECCKTCPGRHKALEIAMNGVGAGGAGGGRRGGGGKGSTKGGSGSKTGRKKDRKRRPGKGKRKKKGRCRHLKDQEKKKCRRRQKRRRKNRKSSGKRMKFKPDMRVHTVLARLCLHDDTTRLVYRGKGDNFETLYFDGRQENRIEQLYWLIRKGKIQRTDRKLILDPGEVRRTVRVGEVLGTATEKDIKRFKRRLERRQKRCKKKCRRKWLDKTIEKLKLLPLDLSKSCGGRNLPK</sequence>
<dbReference type="InterPro" id="IPR045717">
    <property type="entry name" value="CHRDL1/2"/>
</dbReference>
<dbReference type="PROSITE" id="PS50184">
    <property type="entry name" value="VWFC_2"/>
    <property type="match status" value="1"/>
</dbReference>
<dbReference type="PROSITE" id="PS01208">
    <property type="entry name" value="VWFC_1"/>
    <property type="match status" value="1"/>
</dbReference>
<dbReference type="SMART" id="SM00214">
    <property type="entry name" value="VWC"/>
    <property type="match status" value="2"/>
</dbReference>
<evidence type="ECO:0000259" key="2">
    <source>
        <dbReference type="PROSITE" id="PS50184"/>
    </source>
</evidence>
<dbReference type="Proteomes" id="UP000762676">
    <property type="component" value="Unassembled WGS sequence"/>
</dbReference>
<evidence type="ECO:0000313" key="4">
    <source>
        <dbReference type="Proteomes" id="UP000762676"/>
    </source>
</evidence>
<organism evidence="3 4">
    <name type="scientific">Elysia marginata</name>
    <dbReference type="NCBI Taxonomy" id="1093978"/>
    <lineage>
        <taxon>Eukaryota</taxon>
        <taxon>Metazoa</taxon>
        <taxon>Spiralia</taxon>
        <taxon>Lophotrochozoa</taxon>
        <taxon>Mollusca</taxon>
        <taxon>Gastropoda</taxon>
        <taxon>Heterobranchia</taxon>
        <taxon>Euthyneura</taxon>
        <taxon>Panpulmonata</taxon>
        <taxon>Sacoglossa</taxon>
        <taxon>Placobranchoidea</taxon>
        <taxon>Plakobranchidae</taxon>
        <taxon>Elysia</taxon>
    </lineage>
</organism>
<dbReference type="SUPFAM" id="SSF57603">
    <property type="entry name" value="FnI-like domain"/>
    <property type="match status" value="2"/>
</dbReference>
<dbReference type="Pfam" id="PF23334">
    <property type="entry name" value="VWC2L_2nd"/>
    <property type="match status" value="1"/>
</dbReference>
<dbReference type="PANTHER" id="PTHR46303">
    <property type="entry name" value="VWFC DOMAIN-CONTAINING PROTEIN"/>
    <property type="match status" value="1"/>
</dbReference>